<keyword evidence="13" id="KW-1185">Reference proteome</keyword>
<reference evidence="12 13" key="1">
    <citation type="submission" date="2013-08" db="EMBL/GenBank/DDBJ databases">
        <title>The genome sequence of Knoellia sinensis.</title>
        <authorList>
            <person name="Zhu W."/>
            <person name="Wang G."/>
        </authorList>
    </citation>
    <scope>NUCLEOTIDE SEQUENCE [LARGE SCALE GENOMIC DNA]</scope>
    <source>
        <strain evidence="12 13">KCTC 19936</strain>
    </source>
</reference>
<evidence type="ECO:0000256" key="4">
    <source>
        <dbReference type="ARBA" id="ARBA00022737"/>
    </source>
</evidence>
<dbReference type="SUPFAM" id="SSF54631">
    <property type="entry name" value="CBS-domain pair"/>
    <property type="match status" value="1"/>
</dbReference>
<gene>
    <name evidence="12" type="ORF">N802_02485</name>
</gene>
<evidence type="ECO:0000256" key="5">
    <source>
        <dbReference type="ARBA" id="ARBA00022989"/>
    </source>
</evidence>
<dbReference type="PANTHER" id="PTHR43099">
    <property type="entry name" value="UPF0053 PROTEIN YRKA"/>
    <property type="match status" value="1"/>
</dbReference>
<keyword evidence="7" id="KW-0129">CBS domain</keyword>
<dbReference type="Pfam" id="PF01595">
    <property type="entry name" value="CNNM"/>
    <property type="match status" value="1"/>
</dbReference>
<evidence type="ECO:0000313" key="13">
    <source>
        <dbReference type="Proteomes" id="UP000030002"/>
    </source>
</evidence>
<dbReference type="AlphaFoldDB" id="A0A0A0JH07"/>
<dbReference type="InterPro" id="IPR000644">
    <property type="entry name" value="CBS_dom"/>
</dbReference>
<feature type="transmembrane region" description="Helical" evidence="9">
    <location>
        <begin position="57"/>
        <end position="77"/>
    </location>
</feature>
<dbReference type="GO" id="GO:0005886">
    <property type="term" value="C:plasma membrane"/>
    <property type="evidence" value="ECO:0007669"/>
    <property type="project" value="UniProtKB-SubCell"/>
</dbReference>
<dbReference type="Proteomes" id="UP000030002">
    <property type="component" value="Unassembled WGS sequence"/>
</dbReference>
<evidence type="ECO:0000259" key="10">
    <source>
        <dbReference type="PROSITE" id="PS51371"/>
    </source>
</evidence>
<evidence type="ECO:0000259" key="11">
    <source>
        <dbReference type="PROSITE" id="PS51846"/>
    </source>
</evidence>
<keyword evidence="3 8" id="KW-0812">Transmembrane</keyword>
<comment type="subcellular location">
    <subcellularLocation>
        <location evidence="1">Cell membrane</location>
        <topology evidence="1">Multi-pass membrane protein</topology>
    </subcellularLocation>
</comment>
<dbReference type="InterPro" id="IPR051676">
    <property type="entry name" value="UPF0053_domain"/>
</dbReference>
<proteinExistence type="predicted"/>
<dbReference type="RefSeq" id="WP_035911507.1">
    <property type="nucleotide sequence ID" value="NZ_AVPJ01000001.1"/>
</dbReference>
<sequence length="345" mass="36620">MSLGTILITIVLLLANAFFVGAEFAAMSARRSQLEPLAGEGNKRAQAALHALSRTGILLATAQLGITVCSVLLGAISEAALHHALVGPVEALGAPEALADVLALVLALLIVVFLHVVIGEMIPKNIAIATPERSAIALVPALVVVSQVVKPIISAMDWVSKVLVRALGVDPKDELASAFTAEEVAQIVSESHREGLVEPEQYGLLGAALEFSDKDARDVGVPIDRLISVDTATTPDDIERLVARHGYSRFPVVDAGGTLSGYLHLKDVLFADEEERLEPVPSKRIRRMANVRPHDEVESVLATMQRTGSHLARVVGDDGDVIGVVFLEDVIEELVGEVTDSSQRG</sequence>
<feature type="transmembrane region" description="Helical" evidence="9">
    <location>
        <begin position="6"/>
        <end position="26"/>
    </location>
</feature>
<evidence type="ECO:0000256" key="7">
    <source>
        <dbReference type="PROSITE-ProRule" id="PRU00703"/>
    </source>
</evidence>
<keyword evidence="6 8" id="KW-0472">Membrane</keyword>
<dbReference type="eggNOG" id="COG1253">
    <property type="taxonomic scope" value="Bacteria"/>
</dbReference>
<dbReference type="EMBL" id="AVPJ01000001">
    <property type="protein sequence ID" value="KGN34916.1"/>
    <property type="molecule type" value="Genomic_DNA"/>
</dbReference>
<evidence type="ECO:0000256" key="9">
    <source>
        <dbReference type="SAM" id="Phobius"/>
    </source>
</evidence>
<evidence type="ECO:0000256" key="1">
    <source>
        <dbReference type="ARBA" id="ARBA00004651"/>
    </source>
</evidence>
<dbReference type="InterPro" id="IPR044751">
    <property type="entry name" value="Ion_transp-like_CBS"/>
</dbReference>
<evidence type="ECO:0000256" key="8">
    <source>
        <dbReference type="PROSITE-ProRule" id="PRU01193"/>
    </source>
</evidence>
<feature type="domain" description="CBS" evidence="10">
    <location>
        <begin position="284"/>
        <end position="341"/>
    </location>
</feature>
<evidence type="ECO:0000256" key="2">
    <source>
        <dbReference type="ARBA" id="ARBA00022475"/>
    </source>
</evidence>
<dbReference type="PROSITE" id="PS51371">
    <property type="entry name" value="CBS"/>
    <property type="match status" value="2"/>
</dbReference>
<evidence type="ECO:0000313" key="12">
    <source>
        <dbReference type="EMBL" id="KGN34916.1"/>
    </source>
</evidence>
<accession>A0A0A0JH07</accession>
<comment type="caution">
    <text evidence="12">The sequence shown here is derived from an EMBL/GenBank/DDBJ whole genome shotgun (WGS) entry which is preliminary data.</text>
</comment>
<dbReference type="PANTHER" id="PTHR43099:SF5">
    <property type="entry name" value="HLYC_CORC FAMILY TRANSPORTER"/>
    <property type="match status" value="1"/>
</dbReference>
<dbReference type="PROSITE" id="PS51846">
    <property type="entry name" value="CNNM"/>
    <property type="match status" value="1"/>
</dbReference>
<organism evidence="12 13">
    <name type="scientific">Knoellia sinensis KCTC 19936</name>
    <dbReference type="NCBI Taxonomy" id="1385520"/>
    <lineage>
        <taxon>Bacteria</taxon>
        <taxon>Bacillati</taxon>
        <taxon>Actinomycetota</taxon>
        <taxon>Actinomycetes</taxon>
        <taxon>Micrococcales</taxon>
        <taxon>Intrasporangiaceae</taxon>
        <taxon>Knoellia</taxon>
    </lineage>
</organism>
<dbReference type="Pfam" id="PF00571">
    <property type="entry name" value="CBS"/>
    <property type="match status" value="2"/>
</dbReference>
<feature type="transmembrane region" description="Helical" evidence="9">
    <location>
        <begin position="97"/>
        <end position="118"/>
    </location>
</feature>
<dbReference type="CDD" id="cd04590">
    <property type="entry name" value="CBS_pair_CorC_HlyC_assoc"/>
    <property type="match status" value="1"/>
</dbReference>
<keyword evidence="5 8" id="KW-1133">Transmembrane helix</keyword>
<keyword evidence="4" id="KW-0677">Repeat</keyword>
<feature type="domain" description="CBS" evidence="10">
    <location>
        <begin position="222"/>
        <end position="278"/>
    </location>
</feature>
<dbReference type="InterPro" id="IPR046342">
    <property type="entry name" value="CBS_dom_sf"/>
</dbReference>
<dbReference type="InterPro" id="IPR002550">
    <property type="entry name" value="CNNM"/>
</dbReference>
<dbReference type="STRING" id="1385520.N802_02485"/>
<evidence type="ECO:0000256" key="3">
    <source>
        <dbReference type="ARBA" id="ARBA00022692"/>
    </source>
</evidence>
<keyword evidence="2" id="KW-1003">Cell membrane</keyword>
<dbReference type="OrthoDB" id="110231at2"/>
<dbReference type="Gene3D" id="3.10.580.10">
    <property type="entry name" value="CBS-domain"/>
    <property type="match status" value="1"/>
</dbReference>
<evidence type="ECO:0000256" key="6">
    <source>
        <dbReference type="ARBA" id="ARBA00023136"/>
    </source>
</evidence>
<name>A0A0A0JH07_9MICO</name>
<feature type="domain" description="CNNM transmembrane" evidence="11">
    <location>
        <begin position="1"/>
        <end position="201"/>
    </location>
</feature>
<protein>
    <submittedName>
        <fullName evidence="12">Membrane protein</fullName>
    </submittedName>
</protein>
<dbReference type="SMART" id="SM00116">
    <property type="entry name" value="CBS"/>
    <property type="match status" value="2"/>
</dbReference>